<gene>
    <name evidence="2" type="ORF">HERI1096_LOCUS7850</name>
</gene>
<feature type="region of interest" description="Disordered" evidence="1">
    <location>
        <begin position="295"/>
        <end position="330"/>
    </location>
</feature>
<accession>A0A7S3EVJ4</accession>
<proteinExistence type="predicted"/>
<organism evidence="2">
    <name type="scientific">Haptolina ericina</name>
    <dbReference type="NCBI Taxonomy" id="156174"/>
    <lineage>
        <taxon>Eukaryota</taxon>
        <taxon>Haptista</taxon>
        <taxon>Haptophyta</taxon>
        <taxon>Prymnesiophyceae</taxon>
        <taxon>Prymnesiales</taxon>
        <taxon>Prymnesiaceae</taxon>
        <taxon>Haptolina</taxon>
    </lineage>
</organism>
<name>A0A7S3EVJ4_9EUKA</name>
<dbReference type="AlphaFoldDB" id="A0A7S3EVJ4"/>
<sequence length="477" mass="53089">MNAIHGEGMDVLECRVETDGEVDTHYFVVQSRGRQKDFDDEKLQDIRHHIQEILGDEKSVVMFEAVSDDEITFAAIELQVVTDTSHKDKHVVSIVTKRLQELGMDVEEIDEQHQIQIDHGHETEMERDLFYAVTSKSAEEGAEITRHRVHHIKRSLQSALRDEDVRAEVVVKPVADRSKGFSELQTFDPMKTAARAKGAVYELLCFGPHNVELLSTAVRKLEPLGLRLLHAAHSHEDGSTKVEKGQSVSRFFVEKMRLGDLDDVTDEKLTEMVLKVLMTTYKMDDETKFSVRPVDPESLQEMSQAKRDSRNTVPGLQDVDMDALTPDLTTTRRGVPIGLKEIPERAFDSRVAQLSWLDELVEPASPSGQGEKPGSPKRSGDQASRIQGLEAKVYLLEGLLPRVARLEALELAKRPSAGSSSPKLKVTSPKSKAAADGGSPGKFRLESTATTKKPQRGAAGVRFEEMQEVDAVRIKVA</sequence>
<dbReference type="EMBL" id="HBHX01014054">
    <property type="protein sequence ID" value="CAE0107191.1"/>
    <property type="molecule type" value="Transcribed_RNA"/>
</dbReference>
<feature type="region of interest" description="Disordered" evidence="1">
    <location>
        <begin position="414"/>
        <end position="463"/>
    </location>
</feature>
<protein>
    <submittedName>
        <fullName evidence="2">Uncharacterized protein</fullName>
    </submittedName>
</protein>
<feature type="region of interest" description="Disordered" evidence="1">
    <location>
        <begin position="363"/>
        <end position="384"/>
    </location>
</feature>
<evidence type="ECO:0000256" key="1">
    <source>
        <dbReference type="SAM" id="MobiDB-lite"/>
    </source>
</evidence>
<reference evidence="2" key="1">
    <citation type="submission" date="2021-01" db="EMBL/GenBank/DDBJ databases">
        <authorList>
            <person name="Corre E."/>
            <person name="Pelletier E."/>
            <person name="Niang G."/>
            <person name="Scheremetjew M."/>
            <person name="Finn R."/>
            <person name="Kale V."/>
            <person name="Holt S."/>
            <person name="Cochrane G."/>
            <person name="Meng A."/>
            <person name="Brown T."/>
            <person name="Cohen L."/>
        </authorList>
    </citation>
    <scope>NUCLEOTIDE SEQUENCE</scope>
    <source>
        <strain evidence="2">CCMP281</strain>
    </source>
</reference>
<evidence type="ECO:0000313" key="2">
    <source>
        <dbReference type="EMBL" id="CAE0107191.1"/>
    </source>
</evidence>